<name>A0A7W9KLJ3_9PSEU</name>
<proteinExistence type="predicted"/>
<dbReference type="EMBL" id="JACHIR010000001">
    <property type="protein sequence ID" value="MBB5894780.1"/>
    <property type="molecule type" value="Genomic_DNA"/>
</dbReference>
<reference evidence="3 4" key="1">
    <citation type="submission" date="2020-08" db="EMBL/GenBank/DDBJ databases">
        <title>Sequencing the genomes of 1000 actinobacteria strains.</title>
        <authorList>
            <person name="Klenk H.-P."/>
        </authorList>
    </citation>
    <scope>NUCLEOTIDE SEQUENCE [LARGE SCALE GENOMIC DNA]</scope>
    <source>
        <strain evidence="3 4">DSM 43851</strain>
    </source>
</reference>
<feature type="active site" description="Proton donor/acceptor" evidence="1">
    <location>
        <position position="101"/>
    </location>
</feature>
<dbReference type="GO" id="GO:0004619">
    <property type="term" value="F:phosphoglycerate mutase activity"/>
    <property type="evidence" value="ECO:0007669"/>
    <property type="project" value="UniProtKB-EC"/>
</dbReference>
<evidence type="ECO:0000313" key="3">
    <source>
        <dbReference type="EMBL" id="MBB5894780.1"/>
    </source>
</evidence>
<dbReference type="GO" id="GO:0016791">
    <property type="term" value="F:phosphatase activity"/>
    <property type="evidence" value="ECO:0007669"/>
    <property type="project" value="TreeGrafter"/>
</dbReference>
<gene>
    <name evidence="3" type="ORF">BJ998_005976</name>
</gene>
<organism evidence="3 4">
    <name type="scientific">Kutzneria kofuensis</name>
    <dbReference type="NCBI Taxonomy" id="103725"/>
    <lineage>
        <taxon>Bacteria</taxon>
        <taxon>Bacillati</taxon>
        <taxon>Actinomycetota</taxon>
        <taxon>Actinomycetes</taxon>
        <taxon>Pseudonocardiales</taxon>
        <taxon>Pseudonocardiaceae</taxon>
        <taxon>Kutzneria</taxon>
    </lineage>
</organism>
<dbReference type="InterPro" id="IPR029033">
    <property type="entry name" value="His_PPase_superfam"/>
</dbReference>
<comment type="caution">
    <text evidence="3">The sequence shown here is derived from an EMBL/GenBank/DDBJ whole genome shotgun (WGS) entry which is preliminary data.</text>
</comment>
<protein>
    <submittedName>
        <fullName evidence="3">Putative phosphoglycerate mutase</fullName>
        <ecNumber evidence="3">5.4.2.12</ecNumber>
    </submittedName>
</protein>
<keyword evidence="3" id="KW-0413">Isomerase</keyword>
<dbReference type="InterPro" id="IPR013078">
    <property type="entry name" value="His_Pase_superF_clade-1"/>
</dbReference>
<sequence length="221" mass="24456">MTTEYRQFRFQRPHGSTELVLIRHGESAPARFDRPYPYKDGHGDPELAPQGREQALKLADRFQDQHFDAIYVTTLRRTAQTAAPLAERLGITPRVEPDLREVHLGEWEGGLLRKHVAEGHPLVTEMNLKQRWDVIPGAEPTEQLAERVGAGIRRIAGAHPDQRVAVVAHGGVIGQVLAMAASSEPFAFIGADNGSVSVVVVAGEQWIIRGYNDISHLTRPV</sequence>
<dbReference type="Gene3D" id="3.40.50.1240">
    <property type="entry name" value="Phosphoglycerate mutase-like"/>
    <property type="match status" value="1"/>
</dbReference>
<dbReference type="Pfam" id="PF00300">
    <property type="entry name" value="His_Phos_1"/>
    <property type="match status" value="1"/>
</dbReference>
<dbReference type="InterPro" id="IPR050275">
    <property type="entry name" value="PGM_Phosphatase"/>
</dbReference>
<dbReference type="SUPFAM" id="SSF53254">
    <property type="entry name" value="Phosphoglycerate mutase-like"/>
    <property type="match status" value="1"/>
</dbReference>
<dbReference type="GO" id="GO:0005737">
    <property type="term" value="C:cytoplasm"/>
    <property type="evidence" value="ECO:0007669"/>
    <property type="project" value="TreeGrafter"/>
</dbReference>
<dbReference type="CDD" id="cd07067">
    <property type="entry name" value="HP_PGM_like"/>
    <property type="match status" value="1"/>
</dbReference>
<feature type="binding site" evidence="2">
    <location>
        <position position="77"/>
    </location>
    <ligand>
        <name>substrate</name>
    </ligand>
</feature>
<dbReference type="AlphaFoldDB" id="A0A7W9KLJ3"/>
<dbReference type="PANTHER" id="PTHR48100:SF1">
    <property type="entry name" value="HISTIDINE PHOSPHATASE FAMILY PROTEIN-RELATED"/>
    <property type="match status" value="1"/>
</dbReference>
<feature type="active site" description="Tele-phosphohistidine intermediate" evidence="1">
    <location>
        <position position="24"/>
    </location>
</feature>
<keyword evidence="4" id="KW-1185">Reference proteome</keyword>
<dbReference type="PANTHER" id="PTHR48100">
    <property type="entry name" value="BROAD-SPECIFICITY PHOSPHATASE YOR283W-RELATED"/>
    <property type="match status" value="1"/>
</dbReference>
<dbReference type="EC" id="5.4.2.12" evidence="3"/>
<evidence type="ECO:0000256" key="2">
    <source>
        <dbReference type="PIRSR" id="PIRSR613078-2"/>
    </source>
</evidence>
<dbReference type="SMART" id="SM00855">
    <property type="entry name" value="PGAM"/>
    <property type="match status" value="1"/>
</dbReference>
<evidence type="ECO:0000256" key="1">
    <source>
        <dbReference type="PIRSR" id="PIRSR613078-1"/>
    </source>
</evidence>
<dbReference type="Proteomes" id="UP000585638">
    <property type="component" value="Unassembled WGS sequence"/>
</dbReference>
<dbReference type="RefSeq" id="WP_184866657.1">
    <property type="nucleotide sequence ID" value="NZ_BAAAWY010000019.1"/>
</dbReference>
<evidence type="ECO:0000313" key="4">
    <source>
        <dbReference type="Proteomes" id="UP000585638"/>
    </source>
</evidence>
<accession>A0A7W9KLJ3</accession>